<dbReference type="InterPro" id="IPR001482">
    <property type="entry name" value="T2SS/T4SS_dom"/>
</dbReference>
<name>A0A1H5U664_9VIBR</name>
<evidence type="ECO:0000256" key="1">
    <source>
        <dbReference type="ARBA" id="ARBA00006611"/>
    </source>
</evidence>
<dbReference type="RefSeq" id="WP_103879015.1">
    <property type="nucleotide sequence ID" value="NZ_FNVG01000003.1"/>
</dbReference>
<evidence type="ECO:0000313" key="5">
    <source>
        <dbReference type="EMBL" id="SEF70490.1"/>
    </source>
</evidence>
<comment type="similarity">
    <text evidence="1">Belongs to the GSP E family.</text>
</comment>
<evidence type="ECO:0000256" key="2">
    <source>
        <dbReference type="ARBA" id="ARBA00022741"/>
    </source>
</evidence>
<sequence length="574" mass="64149">MQIKLRKRLGDLLVEEGIINESQLKQALAAQRSSGRKLGATLIELGALSEQQMLTFLSQQLALPLIDLSRAQIDMDSVQLLPEVHARRLRALVIGRRDDTLRVAMSDPADLFAQESLLNQLGRYDIEFVIAAEKQLIEGFDRYYRRTKEIASFAEQLHAEHQSTDAFDFNIEDDDSEEVTVVKLINSLFEDAIQVGASDIHIEPDADVLRLRQRIDGVLHETLLNEVNVAPALVLRLKLMANLDISEKRLPQDGRFNIRAKGQSVDIRISTMPVEHGESVVMRLLNQSTGVRRLEESGIPDHLLIRLRKQLRRPHGMILVTGPTGSGKTTTLYGALTELNSPAKKIITAEDPVEYRLPRVNQVQVNPKINLDFSSILRTFLRQDPDIILVGEMRDQETVEIGLRAALTGHLVLTTLHTNDSVDSALRMMDMGAPGYLVASAVRAVVAQRLVRRICPDCKREHTPDGHLQQWIMSRFPNQSQLNFYKGQGCQNCNLTGYRGRIGVFEMLELDQGMMDALRANDAVLFSQRARASDDYKPLLASAMELAIQGVVSLEEVMALGEGDASGSVEPIYI</sequence>
<dbReference type="GO" id="GO:0005886">
    <property type="term" value="C:plasma membrane"/>
    <property type="evidence" value="ECO:0007669"/>
    <property type="project" value="TreeGrafter"/>
</dbReference>
<keyword evidence="2" id="KW-0547">Nucleotide-binding</keyword>
<dbReference type="SUPFAM" id="SSF52540">
    <property type="entry name" value="P-loop containing nucleoside triphosphate hydrolases"/>
    <property type="match status" value="1"/>
</dbReference>
<dbReference type="Proteomes" id="UP000236721">
    <property type="component" value="Unassembled WGS sequence"/>
</dbReference>
<dbReference type="Gene3D" id="3.30.300.160">
    <property type="entry name" value="Type II secretion system, protein E, N-terminal domain"/>
    <property type="match status" value="1"/>
</dbReference>
<keyword evidence="3" id="KW-0067">ATP-binding</keyword>
<dbReference type="PROSITE" id="PS00662">
    <property type="entry name" value="T2SP_E"/>
    <property type="match status" value="1"/>
</dbReference>
<dbReference type="PANTHER" id="PTHR30258">
    <property type="entry name" value="TYPE II SECRETION SYSTEM PROTEIN GSPE-RELATED"/>
    <property type="match status" value="1"/>
</dbReference>
<dbReference type="Pfam" id="PF05157">
    <property type="entry name" value="MshEN"/>
    <property type="match status" value="1"/>
</dbReference>
<feature type="domain" description="Bacterial type II secretion system protein E" evidence="4">
    <location>
        <begin position="381"/>
        <end position="395"/>
    </location>
</feature>
<dbReference type="InterPro" id="IPR007831">
    <property type="entry name" value="T2SS_GspE_N"/>
</dbReference>
<dbReference type="SUPFAM" id="SSF160246">
    <property type="entry name" value="EspE N-terminal domain-like"/>
    <property type="match status" value="1"/>
</dbReference>
<dbReference type="InterPro" id="IPR037257">
    <property type="entry name" value="T2SS_E_N_sf"/>
</dbReference>
<dbReference type="FunFam" id="3.30.300.160:FF:000002">
    <property type="entry name" value="Type II secretion system protein E"/>
    <property type="match status" value="1"/>
</dbReference>
<dbReference type="Gene3D" id="3.40.50.300">
    <property type="entry name" value="P-loop containing nucleotide triphosphate hydrolases"/>
    <property type="match status" value="1"/>
</dbReference>
<dbReference type="AlphaFoldDB" id="A0A1H5U664"/>
<dbReference type="Gene3D" id="3.30.450.90">
    <property type="match status" value="1"/>
</dbReference>
<dbReference type="FunFam" id="3.40.50.300:FF:000398">
    <property type="entry name" value="Type IV pilus assembly ATPase PilB"/>
    <property type="match status" value="1"/>
</dbReference>
<keyword evidence="6" id="KW-1185">Reference proteome</keyword>
<evidence type="ECO:0000313" key="6">
    <source>
        <dbReference type="Proteomes" id="UP000236721"/>
    </source>
</evidence>
<organism evidence="5 6">
    <name type="scientific">Vibrio hangzhouensis</name>
    <dbReference type="NCBI Taxonomy" id="462991"/>
    <lineage>
        <taxon>Bacteria</taxon>
        <taxon>Pseudomonadati</taxon>
        <taxon>Pseudomonadota</taxon>
        <taxon>Gammaproteobacteria</taxon>
        <taxon>Vibrionales</taxon>
        <taxon>Vibrionaceae</taxon>
        <taxon>Vibrio</taxon>
    </lineage>
</organism>
<dbReference type="OrthoDB" id="9804785at2"/>
<proteinExistence type="inferred from homology"/>
<dbReference type="Pfam" id="PF00437">
    <property type="entry name" value="T2SSE"/>
    <property type="match status" value="1"/>
</dbReference>
<dbReference type="EMBL" id="FNVG01000003">
    <property type="protein sequence ID" value="SEF70490.1"/>
    <property type="molecule type" value="Genomic_DNA"/>
</dbReference>
<dbReference type="PANTHER" id="PTHR30258:SF29">
    <property type="entry name" value="MSHA PILUS ASSEMBLY ATPASE MSHE"/>
    <property type="match status" value="1"/>
</dbReference>
<dbReference type="FunFam" id="3.30.450.90:FF:000001">
    <property type="entry name" value="Type II secretion system ATPase GspE"/>
    <property type="match status" value="1"/>
</dbReference>
<accession>A0A1H5U664</accession>
<gene>
    <name evidence="5" type="ORF">SAMN04488244_10332</name>
</gene>
<dbReference type="GO" id="GO:0005524">
    <property type="term" value="F:ATP binding"/>
    <property type="evidence" value="ECO:0007669"/>
    <property type="project" value="UniProtKB-KW"/>
</dbReference>
<reference evidence="6" key="1">
    <citation type="submission" date="2016-10" db="EMBL/GenBank/DDBJ databases">
        <authorList>
            <person name="Varghese N."/>
            <person name="Submissions S."/>
        </authorList>
    </citation>
    <scope>NUCLEOTIDE SEQUENCE [LARGE SCALE GENOMIC DNA]</scope>
    <source>
        <strain evidence="6">CGMCC 1.7062</strain>
    </source>
</reference>
<dbReference type="GO" id="GO:0016887">
    <property type="term" value="F:ATP hydrolysis activity"/>
    <property type="evidence" value="ECO:0007669"/>
    <property type="project" value="TreeGrafter"/>
</dbReference>
<protein>
    <submittedName>
        <fullName evidence="5">MSHA biogenesis protein MshE</fullName>
    </submittedName>
</protein>
<evidence type="ECO:0000256" key="3">
    <source>
        <dbReference type="ARBA" id="ARBA00022840"/>
    </source>
</evidence>
<dbReference type="InterPro" id="IPR027417">
    <property type="entry name" value="P-loop_NTPase"/>
</dbReference>
<evidence type="ECO:0000259" key="4">
    <source>
        <dbReference type="PROSITE" id="PS00662"/>
    </source>
</evidence>
<dbReference type="CDD" id="cd01129">
    <property type="entry name" value="PulE-GspE-like"/>
    <property type="match status" value="1"/>
</dbReference>